<feature type="region of interest" description="Disordered" evidence="1">
    <location>
        <begin position="546"/>
        <end position="568"/>
    </location>
</feature>
<dbReference type="EMBL" id="KZ293662">
    <property type="protein sequence ID" value="PBK91182.1"/>
    <property type="molecule type" value="Genomic_DNA"/>
</dbReference>
<dbReference type="STRING" id="47427.A0A2H3DI80"/>
<keyword evidence="3" id="KW-1185">Reference proteome</keyword>
<feature type="compositionally biased region" description="Low complexity" evidence="1">
    <location>
        <begin position="556"/>
        <end position="568"/>
    </location>
</feature>
<evidence type="ECO:0000313" key="2">
    <source>
        <dbReference type="EMBL" id="PBK91182.1"/>
    </source>
</evidence>
<evidence type="ECO:0000313" key="3">
    <source>
        <dbReference type="Proteomes" id="UP000217790"/>
    </source>
</evidence>
<accession>A0A2H3DI80</accession>
<dbReference type="Proteomes" id="UP000217790">
    <property type="component" value="Unassembled WGS sequence"/>
</dbReference>
<proteinExistence type="predicted"/>
<protein>
    <submittedName>
        <fullName evidence="2">Uncharacterized protein</fullName>
    </submittedName>
</protein>
<reference evidence="3" key="1">
    <citation type="journal article" date="2017" name="Nat. Ecol. Evol.">
        <title>Genome expansion and lineage-specific genetic innovations in the forest pathogenic fungi Armillaria.</title>
        <authorList>
            <person name="Sipos G."/>
            <person name="Prasanna A.N."/>
            <person name="Walter M.C."/>
            <person name="O'Connor E."/>
            <person name="Balint B."/>
            <person name="Krizsan K."/>
            <person name="Kiss B."/>
            <person name="Hess J."/>
            <person name="Varga T."/>
            <person name="Slot J."/>
            <person name="Riley R."/>
            <person name="Boka B."/>
            <person name="Rigling D."/>
            <person name="Barry K."/>
            <person name="Lee J."/>
            <person name="Mihaltcheva S."/>
            <person name="LaButti K."/>
            <person name="Lipzen A."/>
            <person name="Waldron R."/>
            <person name="Moloney N.M."/>
            <person name="Sperisen C."/>
            <person name="Kredics L."/>
            <person name="Vagvoelgyi C."/>
            <person name="Patrignani A."/>
            <person name="Fitzpatrick D."/>
            <person name="Nagy I."/>
            <person name="Doyle S."/>
            <person name="Anderson J.B."/>
            <person name="Grigoriev I.V."/>
            <person name="Gueldener U."/>
            <person name="Muensterkoetter M."/>
            <person name="Nagy L.G."/>
        </authorList>
    </citation>
    <scope>NUCLEOTIDE SEQUENCE [LARGE SCALE GENOMIC DNA]</scope>
    <source>
        <strain evidence="3">Ar21-2</strain>
    </source>
</reference>
<evidence type="ECO:0000256" key="1">
    <source>
        <dbReference type="SAM" id="MobiDB-lite"/>
    </source>
</evidence>
<sequence length="1087" mass="122647">MSRSSNVVGLLARLPHSQIGPGRRNLSQTSGPYPDVPSPDTSGGLPLQKQHSKKSNTNPSLLKMHMTVQDTLWQSPAQQSSPQKMSQTFLRLPMLLHLYLEIYQYPEEVISQNLDMAEDHDDFVETMTYNGVLEEASGFIWEMVPLHYGFVDERRPLSGVTLLQYTLQTEIQPPLHITIAVVGDEAVPAICFTFHSYKYIHLNNAQSESGLVTGYMAAKQLKLVWLLPIQYKLFLLSNLDPDLWYKLHAAESSQNSDISDFGIAIGRLLKSVADKDWDRGHPAQICIDNIGRGQNANKSTGQLETLPTTIGNNEILHKDICLLANHWKHKLVKNWLKVLCVLDGMAFHIWLLCHHNGIEQTLLWQRKNLPQWKQAFVNAVTIPPLVLIIGQGMGQILNTPLALQVGGWLSSMGKPKLILHIEEILWKYIVGIAWGSWTSEVGLGKFLTEVELLVTSMQVLKAASKDATKKGWVGYEGEDMWFEDSITFIQKIHVPGLEAKVGAKMMQWLREGKSCWIKIKKGSRRNEHVERSSSCPPCVEQGITHLSPHEAKPRQRSPSLSPSRSLSSKPFLCDKILKICRLLTYCINVWGHVYYPNFKDWPEWQHAPTMPPLTVRDIDQISVRRILIAEVPPICMESSKMEFPLWQEQKITHKRKLSQDVDASWCQLMLMAPFLRMMEVQDNLSSISGKKRQRSNAIAMAADRTSKKAKVDCGLSHSPNPITSLLIWDLAKKEYQTFNYYPLISNETDDRYLLDGWNACIATNTSGDPLYQLKATGKGTEESMIVILKQSIALRYPGVTLGTFHHNNILLSDTKTLPLMWSLDSLTEIGNIDLVREVQDHQQHSSEHTKEQIHVNVSLHEMYEEVSATSFWLVATKGAISYIHSDCFGVGTIVEVLCGQKLWTVGNRQDSYIDEYMGDWAPGFIPDPDKNRIVTLENSIVKGHHFYSTATLLKTVSGWVHMCMLGYCIMNVLHTELLEVLLCMMCYFGAIISDKGPEKTEAMVDWTHILNFDPSDNKEDDDSNNEDLDSGGPSDGEAGNGDSDGEKDFTTNLSEEDAMHEPEDTNSQIGSEPMSEGEDSRDQSYYL</sequence>
<feature type="region of interest" description="Disordered" evidence="1">
    <location>
        <begin position="1013"/>
        <end position="1087"/>
    </location>
</feature>
<name>A0A2H3DI80_ARMGA</name>
<feature type="compositionally biased region" description="Acidic residues" evidence="1">
    <location>
        <begin position="1018"/>
        <end position="1029"/>
    </location>
</feature>
<organism evidence="2 3">
    <name type="scientific">Armillaria gallica</name>
    <name type="common">Bulbous honey fungus</name>
    <name type="synonym">Armillaria bulbosa</name>
    <dbReference type="NCBI Taxonomy" id="47427"/>
    <lineage>
        <taxon>Eukaryota</taxon>
        <taxon>Fungi</taxon>
        <taxon>Dikarya</taxon>
        <taxon>Basidiomycota</taxon>
        <taxon>Agaricomycotina</taxon>
        <taxon>Agaricomycetes</taxon>
        <taxon>Agaricomycetidae</taxon>
        <taxon>Agaricales</taxon>
        <taxon>Marasmiineae</taxon>
        <taxon>Physalacriaceae</taxon>
        <taxon>Armillaria</taxon>
    </lineage>
</organism>
<dbReference type="InParanoid" id="A0A2H3DI80"/>
<feature type="compositionally biased region" description="Basic and acidic residues" evidence="1">
    <location>
        <begin position="1078"/>
        <end position="1087"/>
    </location>
</feature>
<gene>
    <name evidence="2" type="ORF">ARMGADRAFT_1031875</name>
</gene>
<dbReference type="OrthoDB" id="3270451at2759"/>
<dbReference type="AlphaFoldDB" id="A0A2H3DI80"/>
<feature type="region of interest" description="Disordered" evidence="1">
    <location>
        <begin position="1"/>
        <end position="59"/>
    </location>
</feature>